<dbReference type="CDD" id="cd06662">
    <property type="entry name" value="SURF1"/>
    <property type="match status" value="1"/>
</dbReference>
<evidence type="ECO:0000313" key="8">
    <source>
        <dbReference type="Proteomes" id="UP000094527"/>
    </source>
</evidence>
<dbReference type="PANTHER" id="PTHR23427">
    <property type="entry name" value="SURFEIT LOCUS PROTEIN"/>
    <property type="match status" value="1"/>
</dbReference>
<accession>A0A1D2MAL3</accession>
<evidence type="ECO:0000256" key="4">
    <source>
        <dbReference type="ARBA" id="ARBA00022989"/>
    </source>
</evidence>
<keyword evidence="8" id="KW-1185">Reference proteome</keyword>
<proteinExistence type="inferred from homology"/>
<dbReference type="STRING" id="48709.A0A1D2MAL3"/>
<dbReference type="OMA" id="FMPENDV"/>
<keyword evidence="4 6" id="KW-1133">Transmembrane helix</keyword>
<comment type="caution">
    <text evidence="7">The sequence shown here is derived from an EMBL/GenBank/DDBJ whole genome shotgun (WGS) entry which is preliminary data.</text>
</comment>
<feature type="transmembrane region" description="Helical" evidence="6">
    <location>
        <begin position="79"/>
        <end position="100"/>
    </location>
</feature>
<organism evidence="7 8">
    <name type="scientific">Orchesella cincta</name>
    <name type="common">Springtail</name>
    <name type="synonym">Podura cincta</name>
    <dbReference type="NCBI Taxonomy" id="48709"/>
    <lineage>
        <taxon>Eukaryota</taxon>
        <taxon>Metazoa</taxon>
        <taxon>Ecdysozoa</taxon>
        <taxon>Arthropoda</taxon>
        <taxon>Hexapoda</taxon>
        <taxon>Collembola</taxon>
        <taxon>Entomobryomorpha</taxon>
        <taxon>Entomobryoidea</taxon>
        <taxon>Orchesellidae</taxon>
        <taxon>Orchesellinae</taxon>
        <taxon>Orchesella</taxon>
    </lineage>
</organism>
<dbReference type="Pfam" id="PF02104">
    <property type="entry name" value="SURF1"/>
    <property type="match status" value="1"/>
</dbReference>
<evidence type="ECO:0000256" key="6">
    <source>
        <dbReference type="RuleBase" id="RU363076"/>
    </source>
</evidence>
<sequence length="254" mass="28794">MLKSGVVLVSQASGTFCRSQLSFGRGGAGRRLLQQATWSSRRPFSLTQSKLISKAEENQSPSIKTSQNWNYRNNGKIPAGGWFLLVIPVSTLALGIWQVFRWRWKLGLIAEMRRTTLADPVPLPRDLSEIEKLEYRKVQVKGEFDYSNQVLIGPRALVSPEEQRTSGRQMSRGVFSSGSTRNGYHIITPFKVEGNGETILVNRGWVESRNFSKYNHVQGSTEIVGIVRKTEQRSPFITKSRPGENLLHFRQDQR</sequence>
<dbReference type="AlphaFoldDB" id="A0A1D2MAL3"/>
<gene>
    <name evidence="7" type="ORF">Ocin01_16662</name>
</gene>
<evidence type="ECO:0000256" key="5">
    <source>
        <dbReference type="ARBA" id="ARBA00023136"/>
    </source>
</evidence>
<keyword evidence="5 6" id="KW-0472">Membrane</keyword>
<dbReference type="GO" id="GO:0005743">
    <property type="term" value="C:mitochondrial inner membrane"/>
    <property type="evidence" value="ECO:0007669"/>
    <property type="project" value="UniProtKB-SubCell"/>
</dbReference>
<dbReference type="InterPro" id="IPR002994">
    <property type="entry name" value="Surf1/Shy1"/>
</dbReference>
<dbReference type="PANTHER" id="PTHR23427:SF2">
    <property type="entry name" value="SURFEIT LOCUS PROTEIN 1"/>
    <property type="match status" value="1"/>
</dbReference>
<dbReference type="OrthoDB" id="10040024at2759"/>
<name>A0A1D2MAL3_ORCCI</name>
<protein>
    <recommendedName>
        <fullName evidence="6">SURF1-like protein</fullName>
    </recommendedName>
</protein>
<evidence type="ECO:0000256" key="3">
    <source>
        <dbReference type="ARBA" id="ARBA00022692"/>
    </source>
</evidence>
<dbReference type="PROSITE" id="PS50895">
    <property type="entry name" value="SURF1"/>
    <property type="match status" value="1"/>
</dbReference>
<dbReference type="EMBL" id="LJIJ01002234">
    <property type="protein sequence ID" value="ODM90020.1"/>
    <property type="molecule type" value="Genomic_DNA"/>
</dbReference>
<comment type="function">
    <text evidence="6">Probably involved in the biogenesis of the COX complex.</text>
</comment>
<dbReference type="GO" id="GO:0033617">
    <property type="term" value="P:mitochondrial respiratory chain complex IV assembly"/>
    <property type="evidence" value="ECO:0007669"/>
    <property type="project" value="TreeGrafter"/>
</dbReference>
<keyword evidence="6" id="KW-0999">Mitochondrion inner membrane</keyword>
<dbReference type="InterPro" id="IPR045214">
    <property type="entry name" value="Surf1/Surf4"/>
</dbReference>
<comment type="similarity">
    <text evidence="2 6">Belongs to the SURF1 family.</text>
</comment>
<dbReference type="Proteomes" id="UP000094527">
    <property type="component" value="Unassembled WGS sequence"/>
</dbReference>
<evidence type="ECO:0000313" key="7">
    <source>
        <dbReference type="EMBL" id="ODM90020.1"/>
    </source>
</evidence>
<evidence type="ECO:0000256" key="2">
    <source>
        <dbReference type="ARBA" id="ARBA00007165"/>
    </source>
</evidence>
<evidence type="ECO:0000256" key="1">
    <source>
        <dbReference type="ARBA" id="ARBA00004370"/>
    </source>
</evidence>
<reference evidence="7 8" key="1">
    <citation type="journal article" date="2016" name="Genome Biol. Evol.">
        <title>Gene Family Evolution Reflects Adaptation to Soil Environmental Stressors in the Genome of the Collembolan Orchesella cincta.</title>
        <authorList>
            <person name="Faddeeva-Vakhrusheva A."/>
            <person name="Derks M.F."/>
            <person name="Anvar S.Y."/>
            <person name="Agamennone V."/>
            <person name="Suring W."/>
            <person name="Smit S."/>
            <person name="van Straalen N.M."/>
            <person name="Roelofs D."/>
        </authorList>
    </citation>
    <scope>NUCLEOTIDE SEQUENCE [LARGE SCALE GENOMIC DNA]</scope>
    <source>
        <tissue evidence="7">Mixed pool</tissue>
    </source>
</reference>
<keyword evidence="3 6" id="KW-0812">Transmembrane</keyword>
<keyword evidence="6" id="KW-0496">Mitochondrion</keyword>
<comment type="subcellular location">
    <subcellularLocation>
        <location evidence="1">Membrane</location>
    </subcellularLocation>
    <subcellularLocation>
        <location evidence="6">Mitochondrion inner membrane</location>
        <topology evidence="6">Multi-pass membrane protein</topology>
    </subcellularLocation>
</comment>
<comment type="caution">
    <text evidence="6">Lacks conserved residue(s) required for the propagation of feature annotation.</text>
</comment>